<accession>A0ACC0V0I9</accession>
<keyword evidence="2" id="KW-1185">Reference proteome</keyword>
<protein>
    <submittedName>
        <fullName evidence="1">Uncharacterized protein</fullName>
    </submittedName>
</protein>
<evidence type="ECO:0000313" key="2">
    <source>
        <dbReference type="Proteomes" id="UP001163324"/>
    </source>
</evidence>
<evidence type="ECO:0000313" key="1">
    <source>
        <dbReference type="EMBL" id="KAI9899433.1"/>
    </source>
</evidence>
<gene>
    <name evidence="1" type="ORF">N3K66_005894</name>
</gene>
<sequence>MRRSTIPMAVLAAAASSSLAKDTTKCASGLYMIAARGTGEDAGPGSIGDVADDVADRVKGSEVVGLDYPASLTDPIYFESVEEGGKAMKKAVEDYHSACPDGKVAIFGYSQGAQITMDAFCGGSGGLGGGGDLDPLASNVVNPNVVAIVLFGDPSHVANTTYDKGTSKNDGIFSRRNITLCEDLGPRLVSYCDTGDVFCDAGELDGVHGDYVERYGSDVVDFVVSQYNDGGNDDGSTSTSVGPTSSHTGASTTETSSGAATETSGTVTETSSTATGTETGGAEETGGGDGDDGGDDDSGAVTLGAGFAALVPLGLAALWQVL</sequence>
<comment type="caution">
    <text evidence="1">The sequence shown here is derived from an EMBL/GenBank/DDBJ whole genome shotgun (WGS) entry which is preliminary data.</text>
</comment>
<dbReference type="Proteomes" id="UP001163324">
    <property type="component" value="Chromosome 5"/>
</dbReference>
<name>A0ACC0V0I9_9HYPO</name>
<proteinExistence type="predicted"/>
<organism evidence="1 2">
    <name type="scientific">Trichothecium roseum</name>
    <dbReference type="NCBI Taxonomy" id="47278"/>
    <lineage>
        <taxon>Eukaryota</taxon>
        <taxon>Fungi</taxon>
        <taxon>Dikarya</taxon>
        <taxon>Ascomycota</taxon>
        <taxon>Pezizomycotina</taxon>
        <taxon>Sordariomycetes</taxon>
        <taxon>Hypocreomycetidae</taxon>
        <taxon>Hypocreales</taxon>
        <taxon>Hypocreales incertae sedis</taxon>
        <taxon>Trichothecium</taxon>
    </lineage>
</organism>
<reference evidence="1" key="1">
    <citation type="submission" date="2022-10" db="EMBL/GenBank/DDBJ databases">
        <title>Complete Genome of Trichothecium roseum strain YXFP-22015, a Plant Pathogen Isolated from Citrus.</title>
        <authorList>
            <person name="Wang Y."/>
            <person name="Zhu L."/>
        </authorList>
    </citation>
    <scope>NUCLEOTIDE SEQUENCE</scope>
    <source>
        <strain evidence="1">YXFP-22015</strain>
    </source>
</reference>
<dbReference type="EMBL" id="CM047944">
    <property type="protein sequence ID" value="KAI9899433.1"/>
    <property type="molecule type" value="Genomic_DNA"/>
</dbReference>